<dbReference type="AlphaFoldDB" id="A0A015I958"/>
<accession>A0A015I958</accession>
<sequence>MEFLPKLSQHLLEILDDEEYYDITIEVGNDPNVKIFKAHMVILNYRSPYLRRILSTNKKKNDGTLVHIKLPNISPEIFQIILRYIYGGKLTLEEYDISDIFKILVTANELSLQELNNYLQSFLVKNKTSWIEQNFNLVYQTSFENDSFLELQKYCNNLISKKPVELFKSLNFSLIPEKVLISLVQNDNLQMKEIQVWEHVLKWGFAQNPELPSHLTNFSKNDFNLLKNTLQQCIPFVRFYNLTSQEFSDKVLPFKKILPKELYMDLLKSFLNLHPNSKLSGKSKPRNNFETIDSKIITFQHVELISKWIDRLDITDDLIALYEFKLMLRGSRDGFSANKFHEICDNQSRTITIVKVKDSDKILGGYNPIEWKSARGYGSTRDSFIFSFENSDSIENYILSRVVNGNYAIWNEYNYGPYFGNDDLVLYGNNFFGSSYCVKRDYEKPIRETGDNFSVEEIEVFQITKIISI</sequence>
<evidence type="ECO:0000259" key="1">
    <source>
        <dbReference type="PROSITE" id="PS50097"/>
    </source>
</evidence>
<dbReference type="CDD" id="cd18186">
    <property type="entry name" value="BTB_POZ_ZBTB_KLHL-like"/>
    <property type="match status" value="1"/>
</dbReference>
<dbReference type="SMART" id="SM00225">
    <property type="entry name" value="BTB"/>
    <property type="match status" value="1"/>
</dbReference>
<gene>
    <name evidence="3" type="ORF">RirG_271920</name>
</gene>
<dbReference type="InterPro" id="IPR011333">
    <property type="entry name" value="SKP1/BTB/POZ_sf"/>
</dbReference>
<dbReference type="Gene3D" id="3.30.710.10">
    <property type="entry name" value="Potassium Channel Kv1.1, Chain A"/>
    <property type="match status" value="1"/>
</dbReference>
<dbReference type="OrthoDB" id="2423124at2759"/>
<organism evidence="3 4">
    <name type="scientific">Rhizophagus irregularis (strain DAOM 197198w)</name>
    <name type="common">Glomus intraradices</name>
    <dbReference type="NCBI Taxonomy" id="1432141"/>
    <lineage>
        <taxon>Eukaryota</taxon>
        <taxon>Fungi</taxon>
        <taxon>Fungi incertae sedis</taxon>
        <taxon>Mucoromycota</taxon>
        <taxon>Glomeromycotina</taxon>
        <taxon>Glomeromycetes</taxon>
        <taxon>Glomerales</taxon>
        <taxon>Glomeraceae</taxon>
        <taxon>Rhizophagus</taxon>
    </lineage>
</organism>
<dbReference type="PANTHER" id="PTHR45774">
    <property type="entry name" value="BTB/POZ DOMAIN-CONTAINING"/>
    <property type="match status" value="1"/>
</dbReference>
<comment type="caution">
    <text evidence="3">The sequence shown here is derived from an EMBL/GenBank/DDBJ whole genome shotgun (WGS) entry which is preliminary data.</text>
</comment>
<dbReference type="Pfam" id="PF07534">
    <property type="entry name" value="TLD"/>
    <property type="match status" value="1"/>
</dbReference>
<feature type="domain" description="TLDc" evidence="2">
    <location>
        <begin position="295"/>
        <end position="464"/>
    </location>
</feature>
<dbReference type="InterPro" id="IPR006571">
    <property type="entry name" value="TLDc_dom"/>
</dbReference>
<dbReference type="InterPro" id="IPR011705">
    <property type="entry name" value="BACK"/>
</dbReference>
<keyword evidence="4" id="KW-1185">Reference proteome</keyword>
<name>A0A015I958_RHIIW</name>
<dbReference type="Pfam" id="PF00651">
    <property type="entry name" value="BTB"/>
    <property type="match status" value="1"/>
</dbReference>
<dbReference type="EMBL" id="JEMT01030000">
    <property type="protein sequence ID" value="EXX50330.1"/>
    <property type="molecule type" value="Genomic_DNA"/>
</dbReference>
<dbReference type="Proteomes" id="UP000022910">
    <property type="component" value="Unassembled WGS sequence"/>
</dbReference>
<dbReference type="PROSITE" id="PS50097">
    <property type="entry name" value="BTB"/>
    <property type="match status" value="1"/>
</dbReference>
<evidence type="ECO:0008006" key="5">
    <source>
        <dbReference type="Google" id="ProtNLM"/>
    </source>
</evidence>
<evidence type="ECO:0000259" key="2">
    <source>
        <dbReference type="PROSITE" id="PS51886"/>
    </source>
</evidence>
<protein>
    <recommendedName>
        <fullName evidence="5">Kelch-like protein 17</fullName>
    </recommendedName>
</protein>
<dbReference type="SUPFAM" id="SSF54695">
    <property type="entry name" value="POZ domain"/>
    <property type="match status" value="1"/>
</dbReference>
<evidence type="ECO:0000313" key="4">
    <source>
        <dbReference type="Proteomes" id="UP000022910"/>
    </source>
</evidence>
<dbReference type="PROSITE" id="PS51886">
    <property type="entry name" value="TLDC"/>
    <property type="match status" value="1"/>
</dbReference>
<dbReference type="HOGENOM" id="CLU_021542_0_2_1"/>
<feature type="domain" description="BTB" evidence="1">
    <location>
        <begin position="21"/>
        <end position="94"/>
    </location>
</feature>
<dbReference type="PANTHER" id="PTHR45774:SF3">
    <property type="entry name" value="BTB (POZ) DOMAIN-CONTAINING 2B-RELATED"/>
    <property type="match status" value="1"/>
</dbReference>
<evidence type="ECO:0000313" key="3">
    <source>
        <dbReference type="EMBL" id="EXX50330.1"/>
    </source>
</evidence>
<proteinExistence type="predicted"/>
<dbReference type="InterPro" id="IPR000210">
    <property type="entry name" value="BTB/POZ_dom"/>
</dbReference>
<reference evidence="3 4" key="1">
    <citation type="submission" date="2014-02" db="EMBL/GenBank/DDBJ databases">
        <title>Single nucleus genome sequencing reveals high similarity among nuclei of an endomycorrhizal fungus.</title>
        <authorList>
            <person name="Lin K."/>
            <person name="Geurts R."/>
            <person name="Zhang Z."/>
            <person name="Limpens E."/>
            <person name="Saunders D.G."/>
            <person name="Mu D."/>
            <person name="Pang E."/>
            <person name="Cao H."/>
            <person name="Cha H."/>
            <person name="Lin T."/>
            <person name="Zhou Q."/>
            <person name="Shang Y."/>
            <person name="Li Y."/>
            <person name="Ivanov S."/>
            <person name="Sharma T."/>
            <person name="Velzen R.V."/>
            <person name="Ruijter N.D."/>
            <person name="Aanen D.K."/>
            <person name="Win J."/>
            <person name="Kamoun S."/>
            <person name="Bisseling T."/>
            <person name="Huang S."/>
        </authorList>
    </citation>
    <scope>NUCLEOTIDE SEQUENCE [LARGE SCALE GENOMIC DNA]</scope>
    <source>
        <strain evidence="4">DAOM197198w</strain>
    </source>
</reference>
<dbReference type="Pfam" id="PF07707">
    <property type="entry name" value="BACK"/>
    <property type="match status" value="1"/>
</dbReference>
<dbReference type="Gene3D" id="1.25.40.420">
    <property type="match status" value="1"/>
</dbReference>